<protein>
    <submittedName>
        <fullName evidence="9">DedA family protein</fullName>
    </submittedName>
</protein>
<comment type="caution">
    <text evidence="9">The sequence shown here is derived from an EMBL/GenBank/DDBJ whole genome shotgun (WGS) entry which is preliminary data.</text>
</comment>
<feature type="transmembrane region" description="Helical" evidence="7">
    <location>
        <begin position="162"/>
        <end position="185"/>
    </location>
</feature>
<evidence type="ECO:0000313" key="9">
    <source>
        <dbReference type="EMBL" id="TCJ18277.1"/>
    </source>
</evidence>
<comment type="subcellular location">
    <subcellularLocation>
        <location evidence="1">Cell membrane</location>
        <topology evidence="1">Multi-pass membrane protein</topology>
    </subcellularLocation>
</comment>
<comment type="similarity">
    <text evidence="2">Belongs to the DedA family.</text>
</comment>
<evidence type="ECO:0000256" key="1">
    <source>
        <dbReference type="ARBA" id="ARBA00004651"/>
    </source>
</evidence>
<keyword evidence="4 7" id="KW-0812">Transmembrane</keyword>
<dbReference type="GO" id="GO:0005886">
    <property type="term" value="C:plasma membrane"/>
    <property type="evidence" value="ECO:0007669"/>
    <property type="project" value="UniProtKB-SubCell"/>
</dbReference>
<dbReference type="Pfam" id="PF09335">
    <property type="entry name" value="VTT_dom"/>
    <property type="match status" value="1"/>
</dbReference>
<dbReference type="PANTHER" id="PTHR42709:SF6">
    <property type="entry name" value="UNDECAPRENYL PHOSPHATE TRANSPORTER A"/>
    <property type="match status" value="1"/>
</dbReference>
<evidence type="ECO:0000256" key="7">
    <source>
        <dbReference type="SAM" id="Phobius"/>
    </source>
</evidence>
<evidence type="ECO:0000256" key="2">
    <source>
        <dbReference type="ARBA" id="ARBA00010792"/>
    </source>
</evidence>
<keyword evidence="3" id="KW-1003">Cell membrane</keyword>
<feature type="transmembrane region" description="Helical" evidence="7">
    <location>
        <begin position="62"/>
        <end position="83"/>
    </location>
</feature>
<proteinExistence type="inferred from homology"/>
<reference evidence="9 10" key="1">
    <citation type="submission" date="2019-03" db="EMBL/GenBank/DDBJ databases">
        <title>Whole genome sequence of a novel Rubrobacter taiwanensis strain, isolated from Yellowstone National Park.</title>
        <authorList>
            <person name="Freed S."/>
            <person name="Ramaley R.F."/>
            <person name="Kyndt J.A."/>
        </authorList>
    </citation>
    <scope>NUCLEOTIDE SEQUENCE [LARGE SCALE GENOMIC DNA]</scope>
    <source>
        <strain evidence="9 10">Yellowstone</strain>
    </source>
</reference>
<feature type="domain" description="VTT" evidence="8">
    <location>
        <begin position="53"/>
        <end position="179"/>
    </location>
</feature>
<gene>
    <name evidence="9" type="ORF">E0L93_05925</name>
</gene>
<dbReference type="EMBL" id="SKBU01000012">
    <property type="protein sequence ID" value="TCJ18277.1"/>
    <property type="molecule type" value="Genomic_DNA"/>
</dbReference>
<sequence length="222" mass="24743">MSTKMAGALLTDLRSALSSPEELLEFLTRLLTEHGYLIVFLGAALDFCLPSSGDLVMLAGGWLANSTGDIHLIYVILIGALGAAVCDSTMYWTGRIGGYAFVNRLFRSRLLRRFLKPRHLRRVEKWFYLHGGKTVLFGRFTPGMRAAMPLSAGLSKMLYPRFLAFDLLAISLWAVSMGSIGFLFGEYWEVIITALQSYGRAVALLAAALVVALLIYRRQRRR</sequence>
<evidence type="ECO:0000256" key="5">
    <source>
        <dbReference type="ARBA" id="ARBA00022989"/>
    </source>
</evidence>
<dbReference type="OrthoDB" id="9813426at2"/>
<evidence type="ECO:0000256" key="3">
    <source>
        <dbReference type="ARBA" id="ARBA00022475"/>
    </source>
</evidence>
<keyword evidence="5 7" id="KW-1133">Transmembrane helix</keyword>
<feature type="transmembrane region" description="Helical" evidence="7">
    <location>
        <begin position="34"/>
        <end position="50"/>
    </location>
</feature>
<evidence type="ECO:0000259" key="8">
    <source>
        <dbReference type="Pfam" id="PF09335"/>
    </source>
</evidence>
<name>A0A4R1BLS0_9ACTN</name>
<evidence type="ECO:0000256" key="6">
    <source>
        <dbReference type="ARBA" id="ARBA00023136"/>
    </source>
</evidence>
<keyword evidence="10" id="KW-1185">Reference proteome</keyword>
<dbReference type="Proteomes" id="UP000295244">
    <property type="component" value="Unassembled WGS sequence"/>
</dbReference>
<evidence type="ECO:0000256" key="4">
    <source>
        <dbReference type="ARBA" id="ARBA00022692"/>
    </source>
</evidence>
<dbReference type="AlphaFoldDB" id="A0A4R1BLS0"/>
<dbReference type="InterPro" id="IPR051311">
    <property type="entry name" value="DedA_domain"/>
</dbReference>
<accession>A0A4R1BLS0</accession>
<evidence type="ECO:0000313" key="10">
    <source>
        <dbReference type="Proteomes" id="UP000295244"/>
    </source>
</evidence>
<keyword evidence="6 7" id="KW-0472">Membrane</keyword>
<dbReference type="InterPro" id="IPR032816">
    <property type="entry name" value="VTT_dom"/>
</dbReference>
<organism evidence="9 10">
    <name type="scientific">Rubrobacter taiwanensis</name>
    <dbReference type="NCBI Taxonomy" id="185139"/>
    <lineage>
        <taxon>Bacteria</taxon>
        <taxon>Bacillati</taxon>
        <taxon>Actinomycetota</taxon>
        <taxon>Rubrobacteria</taxon>
        <taxon>Rubrobacterales</taxon>
        <taxon>Rubrobacteraceae</taxon>
        <taxon>Rubrobacter</taxon>
    </lineage>
</organism>
<dbReference type="PANTHER" id="PTHR42709">
    <property type="entry name" value="ALKALINE PHOSPHATASE LIKE PROTEIN"/>
    <property type="match status" value="1"/>
</dbReference>
<feature type="transmembrane region" description="Helical" evidence="7">
    <location>
        <begin position="197"/>
        <end position="216"/>
    </location>
</feature>